<gene>
    <name evidence="3" type="ORF">RM519_08010</name>
</gene>
<evidence type="ECO:0000259" key="2">
    <source>
        <dbReference type="Pfam" id="PF13568"/>
    </source>
</evidence>
<dbReference type="EMBL" id="JAVRHV010000003">
    <property type="protein sequence ID" value="MDT0553184.1"/>
    <property type="molecule type" value="Genomic_DNA"/>
</dbReference>
<dbReference type="InterPro" id="IPR025665">
    <property type="entry name" value="Beta-barrel_OMP_2"/>
</dbReference>
<dbReference type="RefSeq" id="WP_311593171.1">
    <property type="nucleotide sequence ID" value="NZ_JAVRHV010000003.1"/>
</dbReference>
<reference evidence="3 4" key="1">
    <citation type="submission" date="2023-09" db="EMBL/GenBank/DDBJ databases">
        <authorList>
            <person name="Rey-Velasco X."/>
        </authorList>
    </citation>
    <scope>NUCLEOTIDE SEQUENCE [LARGE SCALE GENOMIC DNA]</scope>
    <source>
        <strain evidence="3 4">P050</strain>
    </source>
</reference>
<keyword evidence="1" id="KW-0732">Signal</keyword>
<dbReference type="Pfam" id="PF13568">
    <property type="entry name" value="OMP_b-brl_2"/>
    <property type="match status" value="1"/>
</dbReference>
<evidence type="ECO:0000256" key="1">
    <source>
        <dbReference type="SAM" id="SignalP"/>
    </source>
</evidence>
<comment type="caution">
    <text evidence="3">The sequence shown here is derived from an EMBL/GenBank/DDBJ whole genome shotgun (WGS) entry which is preliminary data.</text>
</comment>
<evidence type="ECO:0000313" key="3">
    <source>
        <dbReference type="EMBL" id="MDT0553184.1"/>
    </source>
</evidence>
<proteinExistence type="predicted"/>
<accession>A0ABU2Y6D1</accession>
<feature type="chain" id="PRO_5045174762" evidence="1">
    <location>
        <begin position="20"/>
        <end position="226"/>
    </location>
</feature>
<feature type="signal peptide" evidence="1">
    <location>
        <begin position="1"/>
        <end position="19"/>
    </location>
</feature>
<organism evidence="3 4">
    <name type="scientific">Urechidicola vernalis</name>
    <dbReference type="NCBI Taxonomy" id="3075600"/>
    <lineage>
        <taxon>Bacteria</taxon>
        <taxon>Pseudomonadati</taxon>
        <taxon>Bacteroidota</taxon>
        <taxon>Flavobacteriia</taxon>
        <taxon>Flavobacteriales</taxon>
        <taxon>Flavobacteriaceae</taxon>
        <taxon>Urechidicola</taxon>
    </lineage>
</organism>
<protein>
    <submittedName>
        <fullName evidence="3">Porin family protein</fullName>
    </submittedName>
</protein>
<keyword evidence="4" id="KW-1185">Reference proteome</keyword>
<name>A0ABU2Y6D1_9FLAO</name>
<feature type="domain" description="Outer membrane protein beta-barrel" evidence="2">
    <location>
        <begin position="20"/>
        <end position="202"/>
    </location>
</feature>
<evidence type="ECO:0000313" key="4">
    <source>
        <dbReference type="Proteomes" id="UP001252186"/>
    </source>
</evidence>
<sequence>MKRVFILISFLCSSLYCMGQTDSTFVDNKYFDDQFYFGFSYNALLEQPTDFIQNGISGGIGIGYIRDIPLNKQRNVGFGVGFGYAYNVYIQNMKIEEISGETKYTIVSSDAYRSNRFASHSIEVPIEFRWRNSTPTKYNFWRVYAGLKLGYVFIANSKFVDDSETIIVKSINEFDKVQYGLTLSVGYSSLNLHVYYGLNDLFKDAYIDSEAINMNQLNLGLIFYIL</sequence>
<dbReference type="Proteomes" id="UP001252186">
    <property type="component" value="Unassembled WGS sequence"/>
</dbReference>